<keyword evidence="1" id="KW-0472">Membrane</keyword>
<evidence type="ECO:0000313" key="2">
    <source>
        <dbReference type="EMBL" id="MBB4096169.1"/>
    </source>
</evidence>
<dbReference type="Proteomes" id="UP000313390">
    <property type="component" value="Unassembled WGS sequence"/>
</dbReference>
<dbReference type="AlphaFoldDB" id="A0A5C5CC34"/>
<keyword evidence="5" id="KW-1185">Reference proteome</keyword>
<dbReference type="RefSeq" id="WP_112585133.1">
    <property type="nucleotide sequence ID" value="NZ_JACIEX010000021.1"/>
</dbReference>
<name>A0A5C5CC34_9HYPH</name>
<feature type="transmembrane region" description="Helical" evidence="1">
    <location>
        <begin position="45"/>
        <end position="67"/>
    </location>
</feature>
<evidence type="ECO:0000313" key="3">
    <source>
        <dbReference type="EMBL" id="TNV08781.1"/>
    </source>
</evidence>
<comment type="caution">
    <text evidence="3">The sequence shown here is derived from an EMBL/GenBank/DDBJ whole genome shotgun (WGS) entry which is preliminary data.</text>
</comment>
<feature type="transmembrane region" description="Helical" evidence="1">
    <location>
        <begin position="215"/>
        <end position="237"/>
    </location>
</feature>
<accession>A0A5C5CC34</accession>
<evidence type="ECO:0000313" key="5">
    <source>
        <dbReference type="Proteomes" id="UP000553980"/>
    </source>
</evidence>
<evidence type="ECO:0000313" key="4">
    <source>
        <dbReference type="Proteomes" id="UP000313390"/>
    </source>
</evidence>
<reference evidence="3" key="2">
    <citation type="submission" date="2019-06" db="EMBL/GenBank/DDBJ databases">
        <authorList>
            <person name="Hu M."/>
        </authorList>
    </citation>
    <scope>NUCLEOTIDE SEQUENCE</scope>
    <source>
        <strain evidence="3">08RB2639</strain>
    </source>
</reference>
<feature type="transmembrane region" description="Helical" evidence="1">
    <location>
        <begin position="12"/>
        <end position="33"/>
    </location>
</feature>
<evidence type="ECO:0000256" key="1">
    <source>
        <dbReference type="SAM" id="Phobius"/>
    </source>
</evidence>
<protein>
    <recommendedName>
        <fullName evidence="6">DUF4239 domain-containing protein</fullName>
    </recommendedName>
</protein>
<dbReference type="EMBL" id="VEWK01000023">
    <property type="protein sequence ID" value="TNV08781.1"/>
    <property type="molecule type" value="Genomic_DNA"/>
</dbReference>
<proteinExistence type="predicted"/>
<dbReference type="Pfam" id="PF14023">
    <property type="entry name" value="Bestrophin-like"/>
    <property type="match status" value="1"/>
</dbReference>
<dbReference type="OrthoDB" id="8444963at2"/>
<reference evidence="2 5" key="3">
    <citation type="submission" date="2020-08" db="EMBL/GenBank/DDBJ databases">
        <title>Genomic Encyclopedia of Type Strains, Phase IV (KMG-IV): sequencing the most valuable type-strain genomes for metagenomic binning, comparative biology and taxonomic classification.</title>
        <authorList>
            <person name="Goeker M."/>
        </authorList>
    </citation>
    <scope>NUCLEOTIDE SEQUENCE [LARGE SCALE GENOMIC DNA]</scope>
    <source>
        <strain evidence="2 5">DSM 23868</strain>
    </source>
</reference>
<organism evidence="3 4">
    <name type="scientific">Brucella pecoris</name>
    <dbReference type="NCBI Taxonomy" id="867683"/>
    <lineage>
        <taxon>Bacteria</taxon>
        <taxon>Pseudomonadati</taxon>
        <taxon>Pseudomonadota</taxon>
        <taxon>Alphaproteobacteria</taxon>
        <taxon>Hyphomicrobiales</taxon>
        <taxon>Brucellaceae</taxon>
        <taxon>Brucella/Ochrobactrum group</taxon>
        <taxon>Brucella</taxon>
    </lineage>
</organism>
<feature type="transmembrane region" description="Helical" evidence="1">
    <location>
        <begin position="186"/>
        <end position="203"/>
    </location>
</feature>
<dbReference type="Proteomes" id="UP000553980">
    <property type="component" value="Unassembled WGS sequence"/>
</dbReference>
<evidence type="ECO:0008006" key="6">
    <source>
        <dbReference type="Google" id="ProtNLM"/>
    </source>
</evidence>
<reference evidence="3 4" key="1">
    <citation type="journal article" date="2011" name="Int. J. Syst. Evol. Microbiol.">
        <title>Ochrobactrum pecoris sp. nov., isolated from farm animals.</title>
        <authorList>
            <person name="Kampfer P."/>
            <person name="Huber B."/>
            <person name="Busse H.J."/>
            <person name="Scholz H.C."/>
            <person name="Tomaso H."/>
            <person name="Hotzel H."/>
            <person name="Melzer F."/>
        </authorList>
    </citation>
    <scope>NUCLEOTIDE SEQUENCE [LARGE SCALE GENOMIC DNA]</scope>
    <source>
        <strain evidence="3 4">08RB2639</strain>
    </source>
</reference>
<dbReference type="EMBL" id="JACIEX010000021">
    <property type="protein sequence ID" value="MBB4096169.1"/>
    <property type="molecule type" value="Genomic_DNA"/>
</dbReference>
<gene>
    <name evidence="3" type="ORF">FIB18_23235</name>
    <name evidence="2" type="ORF">GGQ79_004726</name>
</gene>
<sequence length="253" mass="27502">MATLLGMSIYVSFLAFCFFGALLYACGWLLLGLRAARASKDPTSVPIGAFIGTISTAWALSLGFVAADAWTLNSRADLATSNERSAIFRMLGTAHPTVLNNARLKSAVETYRALVVSDEWGTDDNIEPSPKVERSLLAIRSVVQTVASDGTPAPIVSQLIHDFNELQNARNDRIAIANTSIDQYKWYLVLALTFLTIATIASTHADRVRAGRHALLLYSVTASISLWILAIHANPYIGTEELNPTLLFSSQRS</sequence>
<keyword evidence="1" id="KW-1133">Transmembrane helix</keyword>
<keyword evidence="1" id="KW-0812">Transmembrane</keyword>
<dbReference type="InterPro" id="IPR025333">
    <property type="entry name" value="DUF4239"/>
</dbReference>